<dbReference type="InterPro" id="IPR003439">
    <property type="entry name" value="ABC_transporter-like_ATP-bd"/>
</dbReference>
<dbReference type="Pfam" id="PF00005">
    <property type="entry name" value="ABC_tran"/>
    <property type="match status" value="2"/>
</dbReference>
<evidence type="ECO:0000256" key="2">
    <source>
        <dbReference type="ARBA" id="ARBA00005417"/>
    </source>
</evidence>
<evidence type="ECO:0000256" key="1">
    <source>
        <dbReference type="ARBA" id="ARBA00004417"/>
    </source>
</evidence>
<dbReference type="SMART" id="SM00382">
    <property type="entry name" value="AAA"/>
    <property type="match status" value="2"/>
</dbReference>
<evidence type="ECO:0000313" key="9">
    <source>
        <dbReference type="EMBL" id="NNU81492.1"/>
    </source>
</evidence>
<keyword evidence="3" id="KW-0813">Transport</keyword>
<dbReference type="GO" id="GO:0005886">
    <property type="term" value="C:plasma membrane"/>
    <property type="evidence" value="ECO:0007669"/>
    <property type="project" value="UniProtKB-SubCell"/>
</dbReference>
<keyword evidence="10" id="KW-1185">Reference proteome</keyword>
<comment type="subcellular location">
    <subcellularLocation>
        <location evidence="1">Cell inner membrane</location>
        <topology evidence="1">Peripheral membrane protein</topology>
    </subcellularLocation>
</comment>
<dbReference type="InterPro" id="IPR003593">
    <property type="entry name" value="AAA+_ATPase"/>
</dbReference>
<comment type="similarity">
    <text evidence="2">Belongs to the ABC transporter superfamily.</text>
</comment>
<evidence type="ECO:0000256" key="3">
    <source>
        <dbReference type="ARBA" id="ARBA00022448"/>
    </source>
</evidence>
<dbReference type="InterPro" id="IPR017871">
    <property type="entry name" value="ABC_transporter-like_CS"/>
</dbReference>
<feature type="domain" description="ABC transporter" evidence="8">
    <location>
        <begin position="7"/>
        <end position="254"/>
    </location>
</feature>
<dbReference type="NCBIfam" id="NF008453">
    <property type="entry name" value="PRK11308.1"/>
    <property type="match status" value="2"/>
</dbReference>
<dbReference type="AlphaFoldDB" id="A0A849L5N5"/>
<protein>
    <submittedName>
        <fullName evidence="9">ABC transporter ATP-binding protein</fullName>
    </submittedName>
</protein>
<evidence type="ECO:0000313" key="10">
    <source>
        <dbReference type="Proteomes" id="UP000572377"/>
    </source>
</evidence>
<dbReference type="EMBL" id="JABFBC010000002">
    <property type="protein sequence ID" value="NNU81492.1"/>
    <property type="molecule type" value="Genomic_DNA"/>
</dbReference>
<dbReference type="NCBIfam" id="NF007739">
    <property type="entry name" value="PRK10419.1"/>
    <property type="match status" value="2"/>
</dbReference>
<reference evidence="9 10" key="1">
    <citation type="submission" date="2020-05" db="EMBL/GenBank/DDBJ databases">
        <title>Gimesia benthica sp. nov., a novel planctomycete isolated from a deep-sea water sample of the Northwest Indian Ocean.</title>
        <authorList>
            <person name="Wang J."/>
            <person name="Ruan C."/>
            <person name="Song L."/>
            <person name="Zhu Y."/>
            <person name="Li A."/>
            <person name="Zheng X."/>
            <person name="Wang L."/>
            <person name="Lu Z."/>
            <person name="Huang Y."/>
            <person name="Du W."/>
            <person name="Zhou Y."/>
            <person name="Huang L."/>
            <person name="Dai X."/>
        </authorList>
    </citation>
    <scope>NUCLEOTIDE SEQUENCE [LARGE SCALE GENOMIC DNA]</scope>
    <source>
        <strain evidence="9 10">YYQ-30</strain>
    </source>
</reference>
<proteinExistence type="inferred from homology"/>
<keyword evidence="5" id="KW-0547">Nucleotide-binding</keyword>
<dbReference type="Proteomes" id="UP000572377">
    <property type="component" value="Unassembled WGS sequence"/>
</dbReference>
<dbReference type="GO" id="GO:0015833">
    <property type="term" value="P:peptide transport"/>
    <property type="evidence" value="ECO:0007669"/>
    <property type="project" value="InterPro"/>
</dbReference>
<keyword evidence="7" id="KW-0472">Membrane</keyword>
<organism evidence="9 10">
    <name type="scientific">Halovulum dunhuangense</name>
    <dbReference type="NCBI Taxonomy" id="1505036"/>
    <lineage>
        <taxon>Bacteria</taxon>
        <taxon>Pseudomonadati</taxon>
        <taxon>Pseudomonadota</taxon>
        <taxon>Alphaproteobacteria</taxon>
        <taxon>Rhodobacterales</taxon>
        <taxon>Paracoccaceae</taxon>
        <taxon>Halovulum</taxon>
    </lineage>
</organism>
<dbReference type="PANTHER" id="PTHR43297:SF2">
    <property type="entry name" value="DIPEPTIDE TRANSPORT ATP-BINDING PROTEIN DPPD"/>
    <property type="match status" value="1"/>
</dbReference>
<dbReference type="InterPro" id="IPR050388">
    <property type="entry name" value="ABC_Ni/Peptide_Import"/>
</dbReference>
<evidence type="ECO:0000259" key="8">
    <source>
        <dbReference type="PROSITE" id="PS50893"/>
    </source>
</evidence>
<feature type="domain" description="ABC transporter" evidence="8">
    <location>
        <begin position="273"/>
        <end position="520"/>
    </location>
</feature>
<dbReference type="Pfam" id="PF08352">
    <property type="entry name" value="oligo_HPY"/>
    <property type="match status" value="2"/>
</dbReference>
<name>A0A849L5N5_9RHOB</name>
<evidence type="ECO:0000256" key="7">
    <source>
        <dbReference type="ARBA" id="ARBA00023136"/>
    </source>
</evidence>
<dbReference type="RefSeq" id="WP_171326332.1">
    <property type="nucleotide sequence ID" value="NZ_JABFBC010000002.1"/>
</dbReference>
<dbReference type="GO" id="GO:0016887">
    <property type="term" value="F:ATP hydrolysis activity"/>
    <property type="evidence" value="ECO:0007669"/>
    <property type="project" value="InterPro"/>
</dbReference>
<dbReference type="GO" id="GO:0055085">
    <property type="term" value="P:transmembrane transport"/>
    <property type="evidence" value="ECO:0007669"/>
    <property type="project" value="UniProtKB-ARBA"/>
</dbReference>
<keyword evidence="4" id="KW-1003">Cell membrane</keyword>
<dbReference type="InterPro" id="IPR013563">
    <property type="entry name" value="Oligopep_ABC_C"/>
</dbReference>
<dbReference type="GO" id="GO:0005524">
    <property type="term" value="F:ATP binding"/>
    <property type="evidence" value="ECO:0007669"/>
    <property type="project" value="UniProtKB-KW"/>
</dbReference>
<comment type="caution">
    <text evidence="9">The sequence shown here is derived from an EMBL/GenBank/DDBJ whole genome shotgun (WGS) entry which is preliminary data.</text>
</comment>
<gene>
    <name evidence="9" type="ORF">HMH01_13715</name>
</gene>
<dbReference type="Gene3D" id="3.40.50.300">
    <property type="entry name" value="P-loop containing nucleotide triphosphate hydrolases"/>
    <property type="match status" value="2"/>
</dbReference>
<evidence type="ECO:0000256" key="5">
    <source>
        <dbReference type="ARBA" id="ARBA00022741"/>
    </source>
</evidence>
<dbReference type="InterPro" id="IPR027417">
    <property type="entry name" value="P-loop_NTPase"/>
</dbReference>
<dbReference type="FunFam" id="3.40.50.300:FF:000016">
    <property type="entry name" value="Oligopeptide ABC transporter ATP-binding component"/>
    <property type="match status" value="2"/>
</dbReference>
<evidence type="ECO:0000256" key="6">
    <source>
        <dbReference type="ARBA" id="ARBA00022840"/>
    </source>
</evidence>
<dbReference type="PROSITE" id="PS50893">
    <property type="entry name" value="ABC_TRANSPORTER_2"/>
    <property type="match status" value="2"/>
</dbReference>
<keyword evidence="6 9" id="KW-0067">ATP-binding</keyword>
<dbReference type="CDD" id="cd03257">
    <property type="entry name" value="ABC_NikE_OppD_transporters"/>
    <property type="match status" value="2"/>
</dbReference>
<dbReference type="PROSITE" id="PS00211">
    <property type="entry name" value="ABC_TRANSPORTER_1"/>
    <property type="match status" value="2"/>
</dbReference>
<evidence type="ECO:0000256" key="4">
    <source>
        <dbReference type="ARBA" id="ARBA00022475"/>
    </source>
</evidence>
<dbReference type="SUPFAM" id="SSF52540">
    <property type="entry name" value="P-loop containing nucleoside triphosphate hydrolases"/>
    <property type="match status" value="2"/>
</dbReference>
<sequence>MSALLEVRDLTVTFAQDGKTVPAVRGISFEVRTGETVALVGESGSGKSVSALSTVRLLPDSATLGGSVTYDGQEMLTASDATLRKVRGNDVSFIFQEPMTSLNPLHTLERQLGEALALHQGLRKEAARARSVELLARVGIDDPETRLTAYPHQLSGGQRQRVMIAMALANGPKLLIADEPTTALDVTIEAQILELIAEVQRAEGMAMLFITHDLGIVRKIADRVCVMQDGQIVEQGPTAEIFANPQHPYTIKLLSAEPKGAPEPVAGDPPEVVRTEDLRVWFPIRRGLLRRTVGHIKAVNAASISVRAGETLGIVGESGSGKTTLALAIMRLISSEGPIVFMGRNVDGLRNRELRPLRADIQMVFQDPFGSLSPRMTVGQIIAEGLTVHERPGKPRELVAAIMAEVGLDPAAMDRYPHEFSGGQRQRIAIARAMILQPKLVVLDEPTSALDMTVQVQIVELLRSLQRRHGLAYIFISHDLRVVRALSHRVVVMKQGDVVEQGSGAEIFETPRNPYTRTLLEAAFGKGVSRSA</sequence>
<dbReference type="PANTHER" id="PTHR43297">
    <property type="entry name" value="OLIGOPEPTIDE TRANSPORT ATP-BINDING PROTEIN APPD"/>
    <property type="match status" value="1"/>
</dbReference>
<accession>A0A849L5N5</accession>